<gene>
    <name evidence="2" type="ORF">BDP55DRAFT_644964</name>
</gene>
<evidence type="ECO:0000313" key="2">
    <source>
        <dbReference type="EMBL" id="KAK1699815.1"/>
    </source>
</evidence>
<proteinExistence type="predicted"/>
<organism evidence="2 3">
    <name type="scientific">Colletotrichum godetiae</name>
    <dbReference type="NCBI Taxonomy" id="1209918"/>
    <lineage>
        <taxon>Eukaryota</taxon>
        <taxon>Fungi</taxon>
        <taxon>Dikarya</taxon>
        <taxon>Ascomycota</taxon>
        <taxon>Pezizomycotina</taxon>
        <taxon>Sordariomycetes</taxon>
        <taxon>Hypocreomycetidae</taxon>
        <taxon>Glomerellales</taxon>
        <taxon>Glomerellaceae</taxon>
        <taxon>Colletotrichum</taxon>
        <taxon>Colletotrichum acutatum species complex</taxon>
    </lineage>
</organism>
<comment type="caution">
    <text evidence="2">The sequence shown here is derived from an EMBL/GenBank/DDBJ whole genome shotgun (WGS) entry which is preliminary data.</text>
</comment>
<reference evidence="2" key="1">
    <citation type="submission" date="2021-06" db="EMBL/GenBank/DDBJ databases">
        <title>Comparative genomics, transcriptomics and evolutionary studies reveal genomic signatures of adaptation to plant cell wall in hemibiotrophic fungi.</title>
        <authorList>
            <consortium name="DOE Joint Genome Institute"/>
            <person name="Baroncelli R."/>
            <person name="Diaz J.F."/>
            <person name="Benocci T."/>
            <person name="Peng M."/>
            <person name="Battaglia E."/>
            <person name="Haridas S."/>
            <person name="Andreopoulos W."/>
            <person name="Labutti K."/>
            <person name="Pangilinan J."/>
            <person name="Floch G.L."/>
            <person name="Makela M.R."/>
            <person name="Henrissat B."/>
            <person name="Grigoriev I.V."/>
            <person name="Crouch J.A."/>
            <person name="De Vries R.P."/>
            <person name="Sukno S.A."/>
            <person name="Thon M.R."/>
        </authorList>
    </citation>
    <scope>NUCLEOTIDE SEQUENCE</scope>
    <source>
        <strain evidence="2">CBS 193.32</strain>
    </source>
</reference>
<accession>A0AAJ0AYG9</accession>
<dbReference type="EMBL" id="JAHMHR010000003">
    <property type="protein sequence ID" value="KAK1699815.1"/>
    <property type="molecule type" value="Genomic_DNA"/>
</dbReference>
<feature type="transmembrane region" description="Helical" evidence="1">
    <location>
        <begin position="12"/>
        <end position="32"/>
    </location>
</feature>
<dbReference type="Proteomes" id="UP001224890">
    <property type="component" value="Unassembled WGS sequence"/>
</dbReference>
<sequence length="56" mass="6141">DRGLLASWCKMGFLVLCLVVMGVAAVDFGSLFDLVHTHQVGFVGSFLAFFFFLHSS</sequence>
<keyword evidence="1" id="KW-0812">Transmembrane</keyword>
<keyword evidence="1" id="KW-0472">Membrane</keyword>
<evidence type="ECO:0000256" key="1">
    <source>
        <dbReference type="SAM" id="Phobius"/>
    </source>
</evidence>
<protein>
    <submittedName>
        <fullName evidence="2">Uncharacterized protein</fullName>
    </submittedName>
</protein>
<dbReference type="GeneID" id="85458136"/>
<evidence type="ECO:0000313" key="3">
    <source>
        <dbReference type="Proteomes" id="UP001224890"/>
    </source>
</evidence>
<keyword evidence="3" id="KW-1185">Reference proteome</keyword>
<keyword evidence="1" id="KW-1133">Transmembrane helix</keyword>
<feature type="non-terminal residue" evidence="2">
    <location>
        <position position="1"/>
    </location>
</feature>
<dbReference type="RefSeq" id="XP_060435572.1">
    <property type="nucleotide sequence ID" value="XM_060573610.1"/>
</dbReference>
<dbReference type="AlphaFoldDB" id="A0AAJ0AYG9"/>
<feature type="transmembrane region" description="Helical" evidence="1">
    <location>
        <begin position="38"/>
        <end position="55"/>
    </location>
</feature>
<name>A0AAJ0AYG9_9PEZI</name>